<dbReference type="InterPro" id="IPR003609">
    <property type="entry name" value="Pan_app"/>
</dbReference>
<evidence type="ECO:0000256" key="3">
    <source>
        <dbReference type="ARBA" id="ARBA00022527"/>
    </source>
</evidence>
<evidence type="ECO:0000256" key="16">
    <source>
        <dbReference type="PROSITE-ProRule" id="PRU10141"/>
    </source>
</evidence>
<feature type="binding site" evidence="16">
    <location>
        <position position="527"/>
    </location>
    <ligand>
        <name>ATP</name>
        <dbReference type="ChEBI" id="CHEBI:30616"/>
    </ligand>
</feature>
<dbReference type="Proteomes" id="UP001417504">
    <property type="component" value="Unassembled WGS sequence"/>
</dbReference>
<dbReference type="SUPFAM" id="SSF51110">
    <property type="entry name" value="alpha-D-mannose-specific plant lectins"/>
    <property type="match status" value="1"/>
</dbReference>
<dbReference type="InterPro" id="IPR036426">
    <property type="entry name" value="Bulb-type_lectin_dom_sf"/>
</dbReference>
<dbReference type="SUPFAM" id="SSF56112">
    <property type="entry name" value="Protein kinase-like (PK-like)"/>
    <property type="match status" value="1"/>
</dbReference>
<keyword evidence="10 17" id="KW-1133">Transmembrane helix</keyword>
<dbReference type="Pfam" id="PF00954">
    <property type="entry name" value="S_locus_glycop"/>
    <property type="match status" value="1"/>
</dbReference>
<evidence type="ECO:0000256" key="6">
    <source>
        <dbReference type="ARBA" id="ARBA00022729"/>
    </source>
</evidence>
<name>A0AAP0NTP0_9MAGN</name>
<dbReference type="GO" id="GO:0005886">
    <property type="term" value="C:plasma membrane"/>
    <property type="evidence" value="ECO:0007669"/>
    <property type="project" value="UniProtKB-SubCell"/>
</dbReference>
<dbReference type="InterPro" id="IPR000719">
    <property type="entry name" value="Prot_kinase_dom"/>
</dbReference>
<reference evidence="21 22" key="1">
    <citation type="submission" date="2024-01" db="EMBL/GenBank/DDBJ databases">
        <title>Genome assemblies of Stephania.</title>
        <authorList>
            <person name="Yang L."/>
        </authorList>
    </citation>
    <scope>NUCLEOTIDE SEQUENCE [LARGE SCALE GENOMIC DNA]</scope>
    <source>
        <strain evidence="21">QJT</strain>
        <tissue evidence="21">Leaf</tissue>
    </source>
</reference>
<dbReference type="FunFam" id="1.10.510.10:FF:000060">
    <property type="entry name" value="G-type lectin S-receptor-like serine/threonine-protein kinase"/>
    <property type="match status" value="1"/>
</dbReference>
<evidence type="ECO:0000313" key="22">
    <source>
        <dbReference type="Proteomes" id="UP001417504"/>
    </source>
</evidence>
<dbReference type="Gene3D" id="2.90.10.10">
    <property type="entry name" value="Bulb-type lectin domain"/>
    <property type="match status" value="1"/>
</dbReference>
<evidence type="ECO:0000256" key="8">
    <source>
        <dbReference type="ARBA" id="ARBA00022777"/>
    </source>
</evidence>
<keyword evidence="12" id="KW-1015">Disulfide bond</keyword>
<keyword evidence="9 15" id="KW-0067">ATP-binding</keyword>
<keyword evidence="3 15" id="KW-0723">Serine/threonine-protein kinase</keyword>
<dbReference type="EC" id="2.7.11.1" evidence="15"/>
<comment type="caution">
    <text evidence="21">The sequence shown here is derived from an EMBL/GenBank/DDBJ whole genome shotgun (WGS) entry which is preliminary data.</text>
</comment>
<dbReference type="PANTHER" id="PTHR27002:SF925">
    <property type="entry name" value="RECEPTOR-LIKE SERINE_THREONINE-PROTEIN KINASE"/>
    <property type="match status" value="1"/>
</dbReference>
<dbReference type="PROSITE" id="PS00108">
    <property type="entry name" value="PROTEIN_KINASE_ST"/>
    <property type="match status" value="1"/>
</dbReference>
<keyword evidence="6" id="KW-0732">Signal</keyword>
<evidence type="ECO:0000259" key="19">
    <source>
        <dbReference type="PROSITE" id="PS50927"/>
    </source>
</evidence>
<organism evidence="21 22">
    <name type="scientific">Stephania japonica</name>
    <dbReference type="NCBI Taxonomy" id="461633"/>
    <lineage>
        <taxon>Eukaryota</taxon>
        <taxon>Viridiplantae</taxon>
        <taxon>Streptophyta</taxon>
        <taxon>Embryophyta</taxon>
        <taxon>Tracheophyta</taxon>
        <taxon>Spermatophyta</taxon>
        <taxon>Magnoliopsida</taxon>
        <taxon>Ranunculales</taxon>
        <taxon>Menispermaceae</taxon>
        <taxon>Menispermoideae</taxon>
        <taxon>Cissampelideae</taxon>
        <taxon>Stephania</taxon>
    </lineage>
</organism>
<dbReference type="PROSITE" id="PS50948">
    <property type="entry name" value="PAN"/>
    <property type="match status" value="1"/>
</dbReference>
<dbReference type="CDD" id="cd00028">
    <property type="entry name" value="B_lectin"/>
    <property type="match status" value="1"/>
</dbReference>
<keyword evidence="11 17" id="KW-0472">Membrane</keyword>
<evidence type="ECO:0000313" key="21">
    <source>
        <dbReference type="EMBL" id="KAK9116156.1"/>
    </source>
</evidence>
<dbReference type="Pfam" id="PF07714">
    <property type="entry name" value="PK_Tyr_Ser-Thr"/>
    <property type="match status" value="1"/>
</dbReference>
<keyword evidence="13" id="KW-0675">Receptor</keyword>
<evidence type="ECO:0000259" key="18">
    <source>
        <dbReference type="PROSITE" id="PS50011"/>
    </source>
</evidence>
<dbReference type="PIRSF" id="PIRSF000641">
    <property type="entry name" value="SRK"/>
    <property type="match status" value="1"/>
</dbReference>
<dbReference type="InterPro" id="IPR001245">
    <property type="entry name" value="Ser-Thr/Tyr_kinase_cat_dom"/>
</dbReference>
<dbReference type="Gene3D" id="3.30.200.20">
    <property type="entry name" value="Phosphorylase Kinase, domain 1"/>
    <property type="match status" value="1"/>
</dbReference>
<evidence type="ECO:0000259" key="20">
    <source>
        <dbReference type="PROSITE" id="PS50948"/>
    </source>
</evidence>
<feature type="transmembrane region" description="Helical" evidence="17">
    <location>
        <begin position="414"/>
        <end position="436"/>
    </location>
</feature>
<dbReference type="AlphaFoldDB" id="A0AAP0NTP0"/>
<dbReference type="Pfam" id="PF08276">
    <property type="entry name" value="PAN_2"/>
    <property type="match status" value="1"/>
</dbReference>
<sequence>MVSANGVFELGFFSPGRSQNIYLGIWYKRIPTQTVVWTANREYPIKSLSCSLSINTEGNLVISDGRGVSLSFTSIAHTSSNTSATLLNSGNFILRDNNDNNNNNNNNNNMGNNSSDVFMWQSFDYPTDTLLPDMKLGYNTSTGHVMSLTSWTTSEDPSPGVFSLSLNSVSELVLNNTKVAGPKGYWNREVSSFFIDFRPSDIFEFFYFDDHYSKYLSYRVYNMSSIYSRLVVDSSGKVKQFIMVPEGWNLFWEQPRPSCQVYALCGSYSSCNDKLSSNCNCLRGFQPNSLREWRQKVWSAGCVRNAPLQCGSKDRYLPIKNVKLPMNPTFVEASNADRCELECLKNCSCYAFAYSISRGCSLWKGDLVGVEQLESGGDDLFLRLAGSELEKINGDSRNSMTSSLPGSRDTREKLLIIALPIFLSVLIFGFVTYCIWRKKLKQRGKREIGLDLLSFDFSTKTNAVNGELSDKNKDASGGKWEAELPFFSFSSISTATDNFSDANKLGQGGFGLVYKGKLQNGQEVAIKRLSRGSKQGLEELKNEATLIAKLQHRNLVRLLGCCIEDEEKILIYEFMPNKSLDFFIFDHRNKTILDWEKRIFIIEGIAQGLLYLHQHSRLRIIHRDLKASNILLDNQMNAKISDFGMAIIFGGNELQGNTGRVVGTYGYMSPEYVIKGLFSIKSDVFSFGVLLMEILSSKRNTAYHFADSLTLLEHAWNLWNNQRGHELIDPILLDPPKVLKALRCVNVALLCVQELASDRPTMSDVVTMLSNEETTLPSPKQPAFCARTSIEKPSSLNKLAVSSTNYVTITSMDGR</sequence>
<feature type="domain" description="Bulb-type lectin" evidence="19">
    <location>
        <begin position="1"/>
        <end position="107"/>
    </location>
</feature>
<keyword evidence="8 15" id="KW-0418">Kinase</keyword>
<dbReference type="InterPro" id="IPR017441">
    <property type="entry name" value="Protein_kinase_ATP_BS"/>
</dbReference>
<evidence type="ECO:0000256" key="1">
    <source>
        <dbReference type="ARBA" id="ARBA00004251"/>
    </source>
</evidence>
<feature type="domain" description="Protein kinase" evidence="18">
    <location>
        <begin position="499"/>
        <end position="784"/>
    </location>
</feature>
<evidence type="ECO:0000256" key="14">
    <source>
        <dbReference type="ARBA" id="ARBA00023180"/>
    </source>
</evidence>
<dbReference type="InterPro" id="IPR001480">
    <property type="entry name" value="Bulb-type_lectin_dom"/>
</dbReference>
<evidence type="ECO:0000256" key="5">
    <source>
        <dbReference type="ARBA" id="ARBA00022692"/>
    </source>
</evidence>
<dbReference type="FunFam" id="3.30.200.20:FF:000330">
    <property type="entry name" value="G-type lectin S-receptor-like serine/threonine-protein kinase At4g03230"/>
    <property type="match status" value="1"/>
</dbReference>
<evidence type="ECO:0000256" key="10">
    <source>
        <dbReference type="ARBA" id="ARBA00022989"/>
    </source>
</evidence>
<evidence type="ECO:0000256" key="13">
    <source>
        <dbReference type="ARBA" id="ARBA00023170"/>
    </source>
</evidence>
<dbReference type="SMART" id="SM00220">
    <property type="entry name" value="S_TKc"/>
    <property type="match status" value="1"/>
</dbReference>
<evidence type="ECO:0000256" key="4">
    <source>
        <dbReference type="ARBA" id="ARBA00022679"/>
    </source>
</evidence>
<dbReference type="EMBL" id="JBBNAE010000006">
    <property type="protein sequence ID" value="KAK9116156.1"/>
    <property type="molecule type" value="Genomic_DNA"/>
</dbReference>
<evidence type="ECO:0000256" key="7">
    <source>
        <dbReference type="ARBA" id="ARBA00022741"/>
    </source>
</evidence>
<evidence type="ECO:0000256" key="12">
    <source>
        <dbReference type="ARBA" id="ARBA00023157"/>
    </source>
</evidence>
<proteinExistence type="inferred from homology"/>
<keyword evidence="22" id="KW-1185">Reference proteome</keyword>
<evidence type="ECO:0000256" key="11">
    <source>
        <dbReference type="ARBA" id="ARBA00023136"/>
    </source>
</evidence>
<keyword evidence="2" id="KW-1003">Cell membrane</keyword>
<evidence type="ECO:0000256" key="17">
    <source>
        <dbReference type="SAM" id="Phobius"/>
    </source>
</evidence>
<dbReference type="CDD" id="cd14066">
    <property type="entry name" value="STKc_IRAK"/>
    <property type="match status" value="1"/>
</dbReference>
<evidence type="ECO:0000256" key="15">
    <source>
        <dbReference type="PIRNR" id="PIRNR000641"/>
    </source>
</evidence>
<comment type="similarity">
    <text evidence="15">Belongs to the protein kinase superfamily. Ser/Thr protein kinase family.</text>
</comment>
<dbReference type="InterPro" id="IPR000858">
    <property type="entry name" value="S_locus_glycoprot_dom"/>
</dbReference>
<keyword evidence="4 15" id="KW-0808">Transferase</keyword>
<dbReference type="PANTHER" id="PTHR27002">
    <property type="entry name" value="RECEPTOR-LIKE SERINE/THREONINE-PROTEIN KINASE SD1-8"/>
    <property type="match status" value="1"/>
</dbReference>
<dbReference type="PROSITE" id="PS50927">
    <property type="entry name" value="BULB_LECTIN"/>
    <property type="match status" value="1"/>
</dbReference>
<dbReference type="InterPro" id="IPR011009">
    <property type="entry name" value="Kinase-like_dom_sf"/>
</dbReference>
<dbReference type="GO" id="GO:0004674">
    <property type="term" value="F:protein serine/threonine kinase activity"/>
    <property type="evidence" value="ECO:0007669"/>
    <property type="project" value="UniProtKB-KW"/>
</dbReference>
<gene>
    <name evidence="21" type="ORF">Sjap_015103</name>
</gene>
<dbReference type="PROSITE" id="PS00107">
    <property type="entry name" value="PROTEIN_KINASE_ATP"/>
    <property type="match status" value="1"/>
</dbReference>
<dbReference type="GO" id="GO:0005524">
    <property type="term" value="F:ATP binding"/>
    <property type="evidence" value="ECO:0007669"/>
    <property type="project" value="UniProtKB-UniRule"/>
</dbReference>
<evidence type="ECO:0000256" key="2">
    <source>
        <dbReference type="ARBA" id="ARBA00022475"/>
    </source>
</evidence>
<dbReference type="CDD" id="cd01098">
    <property type="entry name" value="PAN_AP_plant"/>
    <property type="match status" value="1"/>
</dbReference>
<accession>A0AAP0NTP0</accession>
<dbReference type="SMART" id="SM00473">
    <property type="entry name" value="PAN_AP"/>
    <property type="match status" value="1"/>
</dbReference>
<dbReference type="InterPro" id="IPR008271">
    <property type="entry name" value="Ser/Thr_kinase_AS"/>
</dbReference>
<protein>
    <recommendedName>
        <fullName evidence="15">Receptor-like serine/threonine-protein kinase</fullName>
        <ecNumber evidence="15">2.7.11.1</ecNumber>
    </recommendedName>
</protein>
<evidence type="ECO:0000256" key="9">
    <source>
        <dbReference type="ARBA" id="ARBA00022840"/>
    </source>
</evidence>
<keyword evidence="5 17" id="KW-0812">Transmembrane</keyword>
<dbReference type="Gene3D" id="1.10.510.10">
    <property type="entry name" value="Transferase(Phosphotransferase) domain 1"/>
    <property type="match status" value="1"/>
</dbReference>
<keyword evidence="14" id="KW-0325">Glycoprotein</keyword>
<dbReference type="Pfam" id="PF11883">
    <property type="entry name" value="DUF3403"/>
    <property type="match status" value="1"/>
</dbReference>
<dbReference type="InterPro" id="IPR024171">
    <property type="entry name" value="SRK-like_kinase"/>
</dbReference>
<dbReference type="PROSITE" id="PS50011">
    <property type="entry name" value="PROTEIN_KINASE_DOM"/>
    <property type="match status" value="1"/>
</dbReference>
<comment type="catalytic activity">
    <reaction evidence="15">
        <text>L-seryl-[protein] + ATP = O-phospho-L-seryl-[protein] + ADP + H(+)</text>
        <dbReference type="Rhea" id="RHEA:17989"/>
        <dbReference type="Rhea" id="RHEA-COMP:9863"/>
        <dbReference type="Rhea" id="RHEA-COMP:11604"/>
        <dbReference type="ChEBI" id="CHEBI:15378"/>
        <dbReference type="ChEBI" id="CHEBI:29999"/>
        <dbReference type="ChEBI" id="CHEBI:30616"/>
        <dbReference type="ChEBI" id="CHEBI:83421"/>
        <dbReference type="ChEBI" id="CHEBI:456216"/>
        <dbReference type="EC" id="2.7.11.1"/>
    </reaction>
</comment>
<dbReference type="SMART" id="SM00108">
    <property type="entry name" value="B_lectin"/>
    <property type="match status" value="1"/>
</dbReference>
<dbReference type="GO" id="GO:0048544">
    <property type="term" value="P:recognition of pollen"/>
    <property type="evidence" value="ECO:0007669"/>
    <property type="project" value="InterPro"/>
</dbReference>
<feature type="domain" description="Apple" evidence="20">
    <location>
        <begin position="310"/>
        <end position="385"/>
    </location>
</feature>
<comment type="subcellular location">
    <subcellularLocation>
        <location evidence="1">Cell membrane</location>
        <topology evidence="1">Single-pass type I membrane protein</topology>
    </subcellularLocation>
</comment>
<dbReference type="InterPro" id="IPR021820">
    <property type="entry name" value="S-locus_recpt_kinase_C"/>
</dbReference>
<dbReference type="Pfam" id="PF01453">
    <property type="entry name" value="B_lectin"/>
    <property type="match status" value="1"/>
</dbReference>
<keyword evidence="7 15" id="KW-0547">Nucleotide-binding</keyword>
<comment type="catalytic activity">
    <reaction evidence="15">
        <text>L-threonyl-[protein] + ATP = O-phospho-L-threonyl-[protein] + ADP + H(+)</text>
        <dbReference type="Rhea" id="RHEA:46608"/>
        <dbReference type="Rhea" id="RHEA-COMP:11060"/>
        <dbReference type="Rhea" id="RHEA-COMP:11605"/>
        <dbReference type="ChEBI" id="CHEBI:15378"/>
        <dbReference type="ChEBI" id="CHEBI:30013"/>
        <dbReference type="ChEBI" id="CHEBI:30616"/>
        <dbReference type="ChEBI" id="CHEBI:61977"/>
        <dbReference type="ChEBI" id="CHEBI:456216"/>
        <dbReference type="EC" id="2.7.11.1"/>
    </reaction>
</comment>